<evidence type="ECO:0000313" key="3">
    <source>
        <dbReference type="Proteomes" id="UP000287651"/>
    </source>
</evidence>
<sequence>MAAISSSPAPAAFSFGSSPLQRPKLYRKRRSALLVSACDKDANDHDFSGRLVDENMAVLRERIHEMKVGGAKYEAPSEWMEWEKQYHKRYRLDVCELMGMVQRWLLSSRPCVGLACVAVVALSLPMTVLVILFYRVKSVVAGGGAGGAGGGS</sequence>
<dbReference type="PANTHER" id="PTHR33782">
    <property type="entry name" value="OS01G0121600 PROTEIN"/>
    <property type="match status" value="1"/>
</dbReference>
<keyword evidence="1" id="KW-1133">Transmembrane helix</keyword>
<organism evidence="2 3">
    <name type="scientific">Ensete ventricosum</name>
    <name type="common">Abyssinian banana</name>
    <name type="synonym">Musa ensete</name>
    <dbReference type="NCBI Taxonomy" id="4639"/>
    <lineage>
        <taxon>Eukaryota</taxon>
        <taxon>Viridiplantae</taxon>
        <taxon>Streptophyta</taxon>
        <taxon>Embryophyta</taxon>
        <taxon>Tracheophyta</taxon>
        <taxon>Spermatophyta</taxon>
        <taxon>Magnoliopsida</taxon>
        <taxon>Liliopsida</taxon>
        <taxon>Zingiberales</taxon>
        <taxon>Musaceae</taxon>
        <taxon>Ensete</taxon>
    </lineage>
</organism>
<comment type="caution">
    <text evidence="2">The sequence shown here is derived from an EMBL/GenBank/DDBJ whole genome shotgun (WGS) entry which is preliminary data.</text>
</comment>
<proteinExistence type="predicted"/>
<accession>A0A426ZET2</accession>
<reference evidence="2 3" key="1">
    <citation type="journal article" date="2014" name="Agronomy (Basel)">
        <title>A Draft Genome Sequence for Ensete ventricosum, the Drought-Tolerant Tree Against Hunger.</title>
        <authorList>
            <person name="Harrison J."/>
            <person name="Moore K.A."/>
            <person name="Paszkiewicz K."/>
            <person name="Jones T."/>
            <person name="Grant M."/>
            <person name="Ambacheew D."/>
            <person name="Muzemil S."/>
            <person name="Studholme D.J."/>
        </authorList>
    </citation>
    <scope>NUCLEOTIDE SEQUENCE [LARGE SCALE GENOMIC DNA]</scope>
</reference>
<dbReference type="Proteomes" id="UP000287651">
    <property type="component" value="Unassembled WGS sequence"/>
</dbReference>
<evidence type="ECO:0000313" key="2">
    <source>
        <dbReference type="EMBL" id="RRT62498.1"/>
    </source>
</evidence>
<protein>
    <submittedName>
        <fullName evidence="2">Uncharacterized protein</fullName>
    </submittedName>
</protein>
<keyword evidence="1" id="KW-0812">Transmembrane</keyword>
<dbReference type="AlphaFoldDB" id="A0A426ZET2"/>
<keyword evidence="1" id="KW-0472">Membrane</keyword>
<feature type="transmembrane region" description="Helical" evidence="1">
    <location>
        <begin position="112"/>
        <end position="134"/>
    </location>
</feature>
<name>A0A426ZET2_ENSVE</name>
<evidence type="ECO:0000256" key="1">
    <source>
        <dbReference type="SAM" id="Phobius"/>
    </source>
</evidence>
<dbReference type="EMBL" id="AMZH03006959">
    <property type="protein sequence ID" value="RRT62498.1"/>
    <property type="molecule type" value="Genomic_DNA"/>
</dbReference>
<gene>
    <name evidence="2" type="ORF">B296_00042131</name>
</gene>
<dbReference type="PANTHER" id="PTHR33782:SF5">
    <property type="entry name" value="MEDIATOR OF RNA POLYMERASE II TRANSCRIPTION SUBUNIT"/>
    <property type="match status" value="1"/>
</dbReference>